<dbReference type="InParanoid" id="A0A7I3ZR49"/>
<keyword evidence="2" id="KW-1185">Reference proteome</keyword>
<dbReference type="AlphaFoldDB" id="A0A7I3ZR49"/>
<reference evidence="1 2" key="2">
    <citation type="journal article" date="2018" name="Plant J.">
        <title>The Physcomitrella patens chromosome-scale assembly reveals moss genome structure and evolution.</title>
        <authorList>
            <person name="Lang D."/>
            <person name="Ullrich K.K."/>
            <person name="Murat F."/>
            <person name="Fuchs J."/>
            <person name="Jenkins J."/>
            <person name="Haas F.B."/>
            <person name="Piednoel M."/>
            <person name="Gundlach H."/>
            <person name="Van Bel M."/>
            <person name="Meyberg R."/>
            <person name="Vives C."/>
            <person name="Morata J."/>
            <person name="Symeonidi A."/>
            <person name="Hiss M."/>
            <person name="Muchero W."/>
            <person name="Kamisugi Y."/>
            <person name="Saleh O."/>
            <person name="Blanc G."/>
            <person name="Decker E.L."/>
            <person name="van Gessel N."/>
            <person name="Grimwood J."/>
            <person name="Hayes R.D."/>
            <person name="Graham S.W."/>
            <person name="Gunter L.E."/>
            <person name="McDaniel S.F."/>
            <person name="Hoernstein S.N.W."/>
            <person name="Larsson A."/>
            <person name="Li F.W."/>
            <person name="Perroud P.F."/>
            <person name="Phillips J."/>
            <person name="Ranjan P."/>
            <person name="Rokshar D.S."/>
            <person name="Rothfels C.J."/>
            <person name="Schneider L."/>
            <person name="Shu S."/>
            <person name="Stevenson D.W."/>
            <person name="Thummler F."/>
            <person name="Tillich M."/>
            <person name="Villarreal Aguilar J.C."/>
            <person name="Widiez T."/>
            <person name="Wong G.K."/>
            <person name="Wymore A."/>
            <person name="Zhang Y."/>
            <person name="Zimmer A.D."/>
            <person name="Quatrano R.S."/>
            <person name="Mayer K.F.X."/>
            <person name="Goodstein D."/>
            <person name="Casacuberta J.M."/>
            <person name="Vandepoele K."/>
            <person name="Reski R."/>
            <person name="Cuming A.C."/>
            <person name="Tuskan G.A."/>
            <person name="Maumus F."/>
            <person name="Salse J."/>
            <person name="Schmutz J."/>
            <person name="Rensing S.A."/>
        </authorList>
    </citation>
    <scope>NUCLEOTIDE SEQUENCE [LARGE SCALE GENOMIC DNA]</scope>
    <source>
        <strain evidence="1 2">cv. Gransden 2004</strain>
    </source>
</reference>
<evidence type="ECO:0000313" key="1">
    <source>
        <dbReference type="EnsemblPlants" id="PAC:32973041.CDS.1"/>
    </source>
</evidence>
<reference evidence="1 2" key="1">
    <citation type="journal article" date="2008" name="Science">
        <title>The Physcomitrella genome reveals evolutionary insights into the conquest of land by plants.</title>
        <authorList>
            <person name="Rensing S."/>
            <person name="Lang D."/>
            <person name="Zimmer A."/>
            <person name="Terry A."/>
            <person name="Salamov A."/>
            <person name="Shapiro H."/>
            <person name="Nishiyama T."/>
            <person name="Perroud P.-F."/>
            <person name="Lindquist E."/>
            <person name="Kamisugi Y."/>
            <person name="Tanahashi T."/>
            <person name="Sakakibara K."/>
            <person name="Fujita T."/>
            <person name="Oishi K."/>
            <person name="Shin-I T."/>
            <person name="Kuroki Y."/>
            <person name="Toyoda A."/>
            <person name="Suzuki Y."/>
            <person name="Hashimoto A."/>
            <person name="Yamaguchi K."/>
            <person name="Sugano A."/>
            <person name="Kohara Y."/>
            <person name="Fujiyama A."/>
            <person name="Anterola A."/>
            <person name="Aoki S."/>
            <person name="Ashton N."/>
            <person name="Barbazuk W.B."/>
            <person name="Barker E."/>
            <person name="Bennetzen J."/>
            <person name="Bezanilla M."/>
            <person name="Blankenship R."/>
            <person name="Cho S.H."/>
            <person name="Dutcher S."/>
            <person name="Estelle M."/>
            <person name="Fawcett J.A."/>
            <person name="Gundlach H."/>
            <person name="Hanada K."/>
            <person name="Heyl A."/>
            <person name="Hicks K.A."/>
            <person name="Hugh J."/>
            <person name="Lohr M."/>
            <person name="Mayer K."/>
            <person name="Melkozernov A."/>
            <person name="Murata T."/>
            <person name="Nelson D."/>
            <person name="Pils B."/>
            <person name="Prigge M."/>
            <person name="Reiss B."/>
            <person name="Renner T."/>
            <person name="Rombauts S."/>
            <person name="Rushton P."/>
            <person name="Sanderfoot A."/>
            <person name="Schween G."/>
            <person name="Shiu S.-H."/>
            <person name="Stueber K."/>
            <person name="Theodoulou F.L."/>
            <person name="Tu H."/>
            <person name="Van de Peer Y."/>
            <person name="Verrier P.J."/>
            <person name="Waters E."/>
            <person name="Wood A."/>
            <person name="Yang L."/>
            <person name="Cove D."/>
            <person name="Cuming A."/>
            <person name="Hasebe M."/>
            <person name="Lucas S."/>
            <person name="Mishler D.B."/>
            <person name="Reski R."/>
            <person name="Grigoriev I."/>
            <person name="Quatrano R.S."/>
            <person name="Boore J.L."/>
        </authorList>
    </citation>
    <scope>NUCLEOTIDE SEQUENCE [LARGE SCALE GENOMIC DNA]</scope>
    <source>
        <strain evidence="1 2">cv. Gransden 2004</strain>
    </source>
</reference>
<sequence>EMGIYEISNSTYYLKKWKIRHLDVKITFQNHIFEEEIFVKVLDGWRNESTKI</sequence>
<dbReference type="Proteomes" id="UP000006727">
    <property type="component" value="Chromosome 12"/>
</dbReference>
<dbReference type="EMBL" id="ABEU02000012">
    <property type="status" value="NOT_ANNOTATED_CDS"/>
    <property type="molecule type" value="Genomic_DNA"/>
</dbReference>
<proteinExistence type="predicted"/>
<accession>A0A7I3ZR49</accession>
<evidence type="ECO:0000313" key="2">
    <source>
        <dbReference type="Proteomes" id="UP000006727"/>
    </source>
</evidence>
<protein>
    <submittedName>
        <fullName evidence="1">Uncharacterized protein</fullName>
    </submittedName>
</protein>
<dbReference type="Gramene" id="Pp3c12_8690V3.1">
    <property type="protein sequence ID" value="PAC:32973041.CDS.1"/>
    <property type="gene ID" value="Pp3c12_8690"/>
</dbReference>
<dbReference type="EnsemblPlants" id="Pp3c12_8690V3.1">
    <property type="protein sequence ID" value="PAC:32973041.CDS.1"/>
    <property type="gene ID" value="Pp3c12_8690"/>
</dbReference>
<name>A0A7I3ZR49_PHYPA</name>
<organism evidence="1 2">
    <name type="scientific">Physcomitrium patens</name>
    <name type="common">Spreading-leaved earth moss</name>
    <name type="synonym">Physcomitrella patens</name>
    <dbReference type="NCBI Taxonomy" id="3218"/>
    <lineage>
        <taxon>Eukaryota</taxon>
        <taxon>Viridiplantae</taxon>
        <taxon>Streptophyta</taxon>
        <taxon>Embryophyta</taxon>
        <taxon>Bryophyta</taxon>
        <taxon>Bryophytina</taxon>
        <taxon>Bryopsida</taxon>
        <taxon>Funariidae</taxon>
        <taxon>Funariales</taxon>
        <taxon>Funariaceae</taxon>
        <taxon>Physcomitrium</taxon>
    </lineage>
</organism>
<reference evidence="1" key="3">
    <citation type="submission" date="2020-12" db="UniProtKB">
        <authorList>
            <consortium name="EnsemblPlants"/>
        </authorList>
    </citation>
    <scope>IDENTIFICATION</scope>
</reference>